<dbReference type="Pfam" id="PF11911">
    <property type="entry name" value="DUF3429"/>
    <property type="match status" value="1"/>
</dbReference>
<feature type="transmembrane region" description="Helical" evidence="1">
    <location>
        <begin position="12"/>
        <end position="34"/>
    </location>
</feature>
<evidence type="ECO:0000313" key="2">
    <source>
        <dbReference type="EMBL" id="GAD74823.1"/>
    </source>
</evidence>
<sequence length="160" mass="17804">MNDLHLERARPTNVMHILGFMGLVPFVCGLVLSIIDKHILGYSGEIIFVTYSVVILSFLSGILWGTAITNPHLHSSSRLLLLSNMMALLAWFSLLLSNQDFLSPIVILAFGYITVWRAEKSTKLCSIEHNLALADYAAMRTKLTVSVVLLHSFMCLTVLL</sequence>
<feature type="transmembrane region" description="Helical" evidence="1">
    <location>
        <begin position="46"/>
        <end position="67"/>
    </location>
</feature>
<name>U3C8U2_9VIBR</name>
<organism evidence="2 3">
    <name type="scientific">Vibrio azureus NBRC 104587</name>
    <dbReference type="NCBI Taxonomy" id="1219077"/>
    <lineage>
        <taxon>Bacteria</taxon>
        <taxon>Pseudomonadati</taxon>
        <taxon>Pseudomonadota</taxon>
        <taxon>Gammaproteobacteria</taxon>
        <taxon>Vibrionales</taxon>
        <taxon>Vibrionaceae</taxon>
        <taxon>Vibrio</taxon>
    </lineage>
</organism>
<dbReference type="EMBL" id="BATL01000016">
    <property type="protein sequence ID" value="GAD74823.1"/>
    <property type="molecule type" value="Genomic_DNA"/>
</dbReference>
<dbReference type="PANTHER" id="PTHR15887:SF1">
    <property type="entry name" value="TRANSMEMBRANE PROTEIN 69"/>
    <property type="match status" value="1"/>
</dbReference>
<evidence type="ECO:0000256" key="1">
    <source>
        <dbReference type="SAM" id="Phobius"/>
    </source>
</evidence>
<keyword evidence="1" id="KW-0472">Membrane</keyword>
<dbReference type="eggNOG" id="ENOG5033AJV">
    <property type="taxonomic scope" value="Bacteria"/>
</dbReference>
<dbReference type="OrthoDB" id="8591832at2"/>
<dbReference type="PANTHER" id="PTHR15887">
    <property type="entry name" value="TRANSMEMBRANE PROTEIN 69"/>
    <property type="match status" value="1"/>
</dbReference>
<dbReference type="RefSeq" id="WP_021708603.1">
    <property type="nucleotide sequence ID" value="NZ_BAOB01000071.1"/>
</dbReference>
<keyword evidence="1" id="KW-1133">Transmembrane helix</keyword>
<accession>U3C8U2</accession>
<dbReference type="STRING" id="1219077.VAZ01S_016_00070"/>
<keyword evidence="1" id="KW-0812">Transmembrane</keyword>
<dbReference type="Proteomes" id="UP000016567">
    <property type="component" value="Unassembled WGS sequence"/>
</dbReference>
<evidence type="ECO:0008006" key="4">
    <source>
        <dbReference type="Google" id="ProtNLM"/>
    </source>
</evidence>
<gene>
    <name evidence="2" type="ORF">VAZ01S_016_00070</name>
</gene>
<dbReference type="InterPro" id="IPR021836">
    <property type="entry name" value="DUF3429"/>
</dbReference>
<proteinExistence type="predicted"/>
<protein>
    <recommendedName>
        <fullName evidence="4">DUF3429 domain-containing protein</fullName>
    </recommendedName>
</protein>
<dbReference type="AlphaFoldDB" id="U3C8U2"/>
<evidence type="ECO:0000313" key="3">
    <source>
        <dbReference type="Proteomes" id="UP000016567"/>
    </source>
</evidence>
<comment type="caution">
    <text evidence="2">The sequence shown here is derived from an EMBL/GenBank/DDBJ whole genome shotgun (WGS) entry which is preliminary data.</text>
</comment>
<reference evidence="2 3" key="1">
    <citation type="submission" date="2013-09" db="EMBL/GenBank/DDBJ databases">
        <title>Whole genome shotgun sequence of Vibrio azureus NBRC 104587.</title>
        <authorList>
            <person name="Isaki S."/>
            <person name="Hosoyama A."/>
            <person name="Numata M."/>
            <person name="Hashimoto M."/>
            <person name="Hosoyama Y."/>
            <person name="Tsuchikane K."/>
            <person name="Noguchi M."/>
            <person name="Hirakata S."/>
            <person name="Ichikawa N."/>
            <person name="Ohji S."/>
            <person name="Yamazoe A."/>
            <person name="Fujita N."/>
        </authorList>
    </citation>
    <scope>NUCLEOTIDE SEQUENCE [LARGE SCALE GENOMIC DNA]</scope>
    <source>
        <strain evidence="2 3">NBRC 104587</strain>
    </source>
</reference>
<keyword evidence="3" id="KW-1185">Reference proteome</keyword>